<keyword evidence="5" id="KW-0326">Glycosidase</keyword>
<feature type="active site" description="Proton donor" evidence="6">
    <location>
        <position position="317"/>
    </location>
</feature>
<dbReference type="GO" id="GO:0005975">
    <property type="term" value="P:carbohydrate metabolic process"/>
    <property type="evidence" value="ECO:0007669"/>
    <property type="project" value="InterPro"/>
</dbReference>
<dbReference type="EMBL" id="BMWP01000007">
    <property type="protein sequence ID" value="GGW29872.1"/>
    <property type="molecule type" value="Genomic_DNA"/>
</dbReference>
<protein>
    <recommendedName>
        <fullName evidence="3">beta-N-acetylhexosaminidase</fullName>
        <ecNumber evidence="3">3.2.1.52</ecNumber>
    </recommendedName>
</protein>
<dbReference type="GO" id="GO:0016020">
    <property type="term" value="C:membrane"/>
    <property type="evidence" value="ECO:0007669"/>
    <property type="project" value="TreeGrafter"/>
</dbReference>
<evidence type="ECO:0000313" key="9">
    <source>
        <dbReference type="EMBL" id="GGW29872.1"/>
    </source>
</evidence>
<evidence type="ECO:0000259" key="7">
    <source>
        <dbReference type="Pfam" id="PF00728"/>
    </source>
</evidence>
<keyword evidence="10" id="KW-1185">Reference proteome</keyword>
<comment type="catalytic activity">
    <reaction evidence="1">
        <text>Hydrolysis of terminal non-reducing N-acetyl-D-hexosamine residues in N-acetyl-beta-D-hexosaminides.</text>
        <dbReference type="EC" id="3.2.1.52"/>
    </reaction>
</comment>
<dbReference type="PANTHER" id="PTHR22600:SF57">
    <property type="entry name" value="BETA-N-ACETYLHEXOSAMINIDASE"/>
    <property type="match status" value="1"/>
</dbReference>
<dbReference type="Proteomes" id="UP000634668">
    <property type="component" value="Unassembled WGS sequence"/>
</dbReference>
<evidence type="ECO:0000256" key="6">
    <source>
        <dbReference type="PIRSR" id="PIRSR625705-1"/>
    </source>
</evidence>
<dbReference type="PROSITE" id="PS51257">
    <property type="entry name" value="PROKAR_LIPOPROTEIN"/>
    <property type="match status" value="1"/>
</dbReference>
<feature type="domain" description="Glycoside hydrolase family 20 catalytic" evidence="7">
    <location>
        <begin position="165"/>
        <end position="490"/>
    </location>
</feature>
<accession>A0A918ISE9</accession>
<dbReference type="GO" id="GO:0030203">
    <property type="term" value="P:glycosaminoglycan metabolic process"/>
    <property type="evidence" value="ECO:0007669"/>
    <property type="project" value="TreeGrafter"/>
</dbReference>
<dbReference type="PRINTS" id="PR00738">
    <property type="entry name" value="GLHYDRLASE20"/>
</dbReference>
<keyword evidence="4" id="KW-0378">Hydrolase</keyword>
<evidence type="ECO:0000256" key="5">
    <source>
        <dbReference type="ARBA" id="ARBA00023295"/>
    </source>
</evidence>
<dbReference type="AlphaFoldDB" id="A0A918ISE9"/>
<dbReference type="EC" id="3.2.1.52" evidence="3"/>
<dbReference type="SUPFAM" id="SSF51445">
    <property type="entry name" value="(Trans)glycosidases"/>
    <property type="match status" value="1"/>
</dbReference>
<reference evidence="9" key="1">
    <citation type="journal article" date="2014" name="Int. J. Syst. Evol. Microbiol.">
        <title>Complete genome sequence of Corynebacterium casei LMG S-19264T (=DSM 44701T), isolated from a smear-ripened cheese.</title>
        <authorList>
            <consortium name="US DOE Joint Genome Institute (JGI-PGF)"/>
            <person name="Walter F."/>
            <person name="Albersmeier A."/>
            <person name="Kalinowski J."/>
            <person name="Ruckert C."/>
        </authorList>
    </citation>
    <scope>NUCLEOTIDE SEQUENCE</scope>
    <source>
        <strain evidence="9">KCTC 12113</strain>
    </source>
</reference>
<dbReference type="RefSeq" id="WP_026812516.1">
    <property type="nucleotide sequence ID" value="NZ_BMWP01000007.1"/>
</dbReference>
<dbReference type="CDD" id="cd06563">
    <property type="entry name" value="GH20_chitobiase-like"/>
    <property type="match status" value="1"/>
</dbReference>
<dbReference type="PANTHER" id="PTHR22600">
    <property type="entry name" value="BETA-HEXOSAMINIDASE"/>
    <property type="match status" value="1"/>
</dbReference>
<dbReference type="InterPro" id="IPR017853">
    <property type="entry name" value="GH"/>
</dbReference>
<dbReference type="InterPro" id="IPR015882">
    <property type="entry name" value="HEX_bac_N"/>
</dbReference>
<evidence type="ECO:0000256" key="3">
    <source>
        <dbReference type="ARBA" id="ARBA00012663"/>
    </source>
</evidence>
<sequence length="542" mass="61688">MKNKIVAIVIVHGLLLVGFVSCALKERRVKTEVVLSIIPQPKEIKVYEGSFGLSASTQLVFHSEEQHRVADYFVRELQKQYGFSPQVGGVAGEINKLVLVQSDVLAPEAYELEVDDAAITINASSEAGYFYAFQTLLQMAPVLEGKSELSILEIDQVSIVDEPRFKWRGAMLDISRHFFGPKVIKQLIDQMAAHKMNRLHLHLTDDTGWRIEIKEYPKLHEIGSRGDRTNPDGPPMYLTEEEAKEITAYANERQIVIIPEVDVPGHSGAIEKAYPAFSGGNNTLNIANEDAVAMIQAVMHRVASLFNTSYVHFGSDEVRHHNWESRPDMLAKMKELGLKDQREFEGWFDRNMADFLLESGLKPIAWDEASSLGVNKNTILQWWRGEYPDILYDAAESGYDIILSPVDYLYLDYTSNLKEAGAIWEGLHNGANSMEAIYHWNPIPETFTDAMASQVLGVEAGIWTEFISDKSRLEYMTYPRLSAVAEKAWTYEDNLDWELFQERLIKQYKRYENEGINYRIPQLSLEQRKIKQPEAFNGPILD</sequence>
<comment type="similarity">
    <text evidence="2">Belongs to the glycosyl hydrolase 20 family.</text>
</comment>
<dbReference type="Pfam" id="PF02838">
    <property type="entry name" value="Glyco_hydro_20b"/>
    <property type="match status" value="1"/>
</dbReference>
<dbReference type="InterPro" id="IPR015883">
    <property type="entry name" value="Glyco_hydro_20_cat"/>
</dbReference>
<evidence type="ECO:0000259" key="8">
    <source>
        <dbReference type="Pfam" id="PF02838"/>
    </source>
</evidence>
<dbReference type="Gene3D" id="3.30.379.10">
    <property type="entry name" value="Chitobiase/beta-hexosaminidase domain 2-like"/>
    <property type="match status" value="1"/>
</dbReference>
<dbReference type="InterPro" id="IPR025705">
    <property type="entry name" value="Beta_hexosaminidase_sua/sub"/>
</dbReference>
<dbReference type="Gene3D" id="3.20.20.80">
    <property type="entry name" value="Glycosidases"/>
    <property type="match status" value="1"/>
</dbReference>
<evidence type="ECO:0000256" key="4">
    <source>
        <dbReference type="ARBA" id="ARBA00022801"/>
    </source>
</evidence>
<dbReference type="InterPro" id="IPR029018">
    <property type="entry name" value="Hex-like_dom2"/>
</dbReference>
<organism evidence="9 10">
    <name type="scientific">Arenibacter certesii</name>
    <dbReference type="NCBI Taxonomy" id="228955"/>
    <lineage>
        <taxon>Bacteria</taxon>
        <taxon>Pseudomonadati</taxon>
        <taxon>Bacteroidota</taxon>
        <taxon>Flavobacteriia</taxon>
        <taxon>Flavobacteriales</taxon>
        <taxon>Flavobacteriaceae</taxon>
        <taxon>Arenibacter</taxon>
    </lineage>
</organism>
<proteinExistence type="inferred from homology"/>
<name>A0A918ISE9_9FLAO</name>
<dbReference type="SUPFAM" id="SSF55545">
    <property type="entry name" value="beta-N-acetylhexosaminidase-like domain"/>
    <property type="match status" value="1"/>
</dbReference>
<reference evidence="9" key="2">
    <citation type="submission" date="2020-09" db="EMBL/GenBank/DDBJ databases">
        <authorList>
            <person name="Sun Q."/>
            <person name="Kim S."/>
        </authorList>
    </citation>
    <scope>NUCLEOTIDE SEQUENCE</scope>
    <source>
        <strain evidence="9">KCTC 12113</strain>
    </source>
</reference>
<feature type="domain" description="Beta-hexosaminidase bacterial type N-terminal" evidence="8">
    <location>
        <begin position="36"/>
        <end position="161"/>
    </location>
</feature>
<dbReference type="Pfam" id="PF00728">
    <property type="entry name" value="Glyco_hydro_20"/>
    <property type="match status" value="1"/>
</dbReference>
<evidence type="ECO:0000256" key="2">
    <source>
        <dbReference type="ARBA" id="ARBA00006285"/>
    </source>
</evidence>
<comment type="caution">
    <text evidence="9">The sequence shown here is derived from an EMBL/GenBank/DDBJ whole genome shotgun (WGS) entry which is preliminary data.</text>
</comment>
<evidence type="ECO:0000313" key="10">
    <source>
        <dbReference type="Proteomes" id="UP000634668"/>
    </source>
</evidence>
<gene>
    <name evidence="9" type="ORF">GCM10007383_13890</name>
</gene>
<evidence type="ECO:0000256" key="1">
    <source>
        <dbReference type="ARBA" id="ARBA00001231"/>
    </source>
</evidence>
<dbReference type="GO" id="GO:0004563">
    <property type="term" value="F:beta-N-acetylhexosaminidase activity"/>
    <property type="evidence" value="ECO:0007669"/>
    <property type="project" value="UniProtKB-EC"/>
</dbReference>